<protein>
    <submittedName>
        <fullName evidence="2">Uncharacterized protein</fullName>
    </submittedName>
</protein>
<feature type="compositionally biased region" description="Polar residues" evidence="1">
    <location>
        <begin position="504"/>
        <end position="534"/>
    </location>
</feature>
<feature type="region of interest" description="Disordered" evidence="1">
    <location>
        <begin position="201"/>
        <end position="310"/>
    </location>
</feature>
<feature type="compositionally biased region" description="Basic and acidic residues" evidence="1">
    <location>
        <begin position="383"/>
        <end position="394"/>
    </location>
</feature>
<dbReference type="PaxDb" id="8022-A0A060XT13"/>
<gene>
    <name evidence="2" type="ORF">GSONMT00011878001</name>
</gene>
<feature type="compositionally biased region" description="Basic and acidic residues" evidence="1">
    <location>
        <begin position="351"/>
        <end position="360"/>
    </location>
</feature>
<reference evidence="2" key="1">
    <citation type="journal article" date="2014" name="Nat. Commun.">
        <title>The rainbow trout genome provides novel insights into evolution after whole-genome duplication in vertebrates.</title>
        <authorList>
            <person name="Berthelot C."/>
            <person name="Brunet F."/>
            <person name="Chalopin D."/>
            <person name="Juanchich A."/>
            <person name="Bernard M."/>
            <person name="Noel B."/>
            <person name="Bento P."/>
            <person name="Da Silva C."/>
            <person name="Labadie K."/>
            <person name="Alberti A."/>
            <person name="Aury J.M."/>
            <person name="Louis A."/>
            <person name="Dehais P."/>
            <person name="Bardou P."/>
            <person name="Montfort J."/>
            <person name="Klopp C."/>
            <person name="Cabau C."/>
            <person name="Gaspin C."/>
            <person name="Thorgaard G.H."/>
            <person name="Boussaha M."/>
            <person name="Quillet E."/>
            <person name="Guyomard R."/>
            <person name="Galiana D."/>
            <person name="Bobe J."/>
            <person name="Volff J.N."/>
            <person name="Genet C."/>
            <person name="Wincker P."/>
            <person name="Jaillon O."/>
            <person name="Roest Crollius H."/>
            <person name="Guiguen Y."/>
        </authorList>
    </citation>
    <scope>NUCLEOTIDE SEQUENCE [LARGE SCALE GENOMIC DNA]</scope>
</reference>
<feature type="compositionally biased region" description="Basic and acidic residues" evidence="1">
    <location>
        <begin position="201"/>
        <end position="215"/>
    </location>
</feature>
<evidence type="ECO:0000313" key="3">
    <source>
        <dbReference type="Proteomes" id="UP000193380"/>
    </source>
</evidence>
<feature type="compositionally biased region" description="Acidic residues" evidence="1">
    <location>
        <begin position="248"/>
        <end position="259"/>
    </location>
</feature>
<reference evidence="2" key="2">
    <citation type="submission" date="2014-03" db="EMBL/GenBank/DDBJ databases">
        <authorList>
            <person name="Genoscope - CEA"/>
        </authorList>
    </citation>
    <scope>NUCLEOTIDE SEQUENCE</scope>
</reference>
<feature type="region of interest" description="Disordered" evidence="1">
    <location>
        <begin position="327"/>
        <end position="608"/>
    </location>
</feature>
<feature type="compositionally biased region" description="Polar residues" evidence="1">
    <location>
        <begin position="467"/>
        <end position="497"/>
    </location>
</feature>
<feature type="region of interest" description="Disordered" evidence="1">
    <location>
        <begin position="675"/>
        <end position="819"/>
    </location>
</feature>
<dbReference type="Proteomes" id="UP000193380">
    <property type="component" value="Unassembled WGS sequence"/>
</dbReference>
<feature type="compositionally biased region" description="Basic and acidic residues" evidence="1">
    <location>
        <begin position="264"/>
        <end position="273"/>
    </location>
</feature>
<feature type="region of interest" description="Disordered" evidence="1">
    <location>
        <begin position="159"/>
        <end position="188"/>
    </location>
</feature>
<dbReference type="PANTHER" id="PTHR21583">
    <property type="entry name" value="ELYS PROTEIN"/>
    <property type="match status" value="1"/>
</dbReference>
<dbReference type="STRING" id="8022.A0A060XT13"/>
<feature type="compositionally biased region" description="Basic and acidic residues" evidence="1">
    <location>
        <begin position="434"/>
        <end position="456"/>
    </location>
</feature>
<evidence type="ECO:0000313" key="2">
    <source>
        <dbReference type="EMBL" id="CDQ82447.1"/>
    </source>
</evidence>
<feature type="compositionally biased region" description="Polar residues" evidence="1">
    <location>
        <begin position="291"/>
        <end position="303"/>
    </location>
</feature>
<dbReference type="EMBL" id="FR905981">
    <property type="protein sequence ID" value="CDQ82447.1"/>
    <property type="molecule type" value="Genomic_DNA"/>
</dbReference>
<dbReference type="InterPro" id="IPR052620">
    <property type="entry name" value="ELYS/MEL-28_NucAsmblyFactor"/>
</dbReference>
<dbReference type="PANTHER" id="PTHR21583:SF8">
    <property type="entry name" value="PROTEIN ELYS"/>
    <property type="match status" value="1"/>
</dbReference>
<evidence type="ECO:0000256" key="1">
    <source>
        <dbReference type="SAM" id="MobiDB-lite"/>
    </source>
</evidence>
<organism evidence="2 3">
    <name type="scientific">Oncorhynchus mykiss</name>
    <name type="common">Rainbow trout</name>
    <name type="synonym">Salmo gairdneri</name>
    <dbReference type="NCBI Taxonomy" id="8022"/>
    <lineage>
        <taxon>Eukaryota</taxon>
        <taxon>Metazoa</taxon>
        <taxon>Chordata</taxon>
        <taxon>Craniata</taxon>
        <taxon>Vertebrata</taxon>
        <taxon>Euteleostomi</taxon>
        <taxon>Actinopterygii</taxon>
        <taxon>Neopterygii</taxon>
        <taxon>Teleostei</taxon>
        <taxon>Protacanthopterygii</taxon>
        <taxon>Salmoniformes</taxon>
        <taxon>Salmonidae</taxon>
        <taxon>Salmoninae</taxon>
        <taxon>Oncorhynchus</taxon>
    </lineage>
</organism>
<name>A0A060XT13_ONCMY</name>
<accession>A0A060XT13</accession>
<sequence>MMMKMSQMQDSGSEVEVIEEVQGNGRQQAPLPPPSLFLDQLPPLQPHPQFLPALSEQDAAVLSLVTTEADLKMVEDDLEGEVVMVRLGVGGDEAEGICYTELKPSTTLLVPLELVEGHALADGAHLGLIEVGEGSQPEVATSGAHSSFSLILEDVDDDADTVPLEPSKHLTTEEAETGGTEAMSKENVPLVTDVLPESFEAKPARSAEDVDTDHVEEPDEIPADSEPTKAEETSPVLDENEQPNGALEETEEMTMEEETLSCAHRKEEMKADVVELEEEREEPVSVPADQPLSQVESNGSIQSDNHEPVQGEAISELAAILEEEAAQTGKLSIASVEERNLDKTSNSQSKSVEEISEGVRKAPSTPTRRITNQRKMVKFTSVEAERPGSEDERPAGQTEMETDAQVPITPRRITRSCRHSQDFGVPVTPRRSARKTESQPEPEPWREQEERKREEEVPAETVVLSKATPTKQRTPQKATPRTGTRQTRNTQVGSNREPTAMDETANQVSVQSVTHSARKSTTGTKTPAAHTQSVVPEEEEKGNDERAKQPSSPGRVTRKSTRAGVTLALFTEEGVALTPPRSRRKTRGEGTAEKTPSALALDDPPLSVYRRPTRSRLWNHQEEDLPLLETPLEVVSGTPVADALIQRLRDEEVKREVVEAPVITEMVRVKRRVTKSLGQRSPSPLPMGDIIVPEADQGSPVRDSFIYSPPRRRTRGRRVESPGQNNVSAPPVTRTRRPADTTAAQPDNEEKNSSEDDVEKETAAAKTKAPKRRTTKRNAAPPPPAKADLISPMPSPAKPAPRTTRRLVEENDAPASRMNLRRKRVLEAIFPKPVTRRKKL</sequence>
<dbReference type="AlphaFoldDB" id="A0A060XT13"/>
<proteinExistence type="predicted"/>